<feature type="binding site" evidence="10">
    <location>
        <begin position="17"/>
        <end position="19"/>
    </location>
    <ligand>
        <name>UDP-N-acetyl-alpha-D-glucosamine</name>
        <dbReference type="ChEBI" id="CHEBI:57705"/>
    </ligand>
</feature>
<keyword evidence="8 10" id="KW-0131">Cell cycle</keyword>
<dbReference type="Pfam" id="PF04101">
    <property type="entry name" value="Glyco_tran_28_C"/>
    <property type="match status" value="1"/>
</dbReference>
<dbReference type="InterPro" id="IPR007235">
    <property type="entry name" value="Glyco_trans_28_C"/>
</dbReference>
<dbReference type="Pfam" id="PF03033">
    <property type="entry name" value="Glyco_transf_28"/>
    <property type="match status" value="1"/>
</dbReference>
<comment type="function">
    <text evidence="10">Cell wall formation. Catalyzes the transfer of a GlcNAc subunit on undecaprenyl-pyrophosphoryl-MurNAc-pentapeptide (lipid intermediate I) to form undecaprenyl-pyrophosphoryl-MurNAc-(pentapeptide)GlcNAc (lipid intermediate II).</text>
</comment>
<evidence type="ECO:0000256" key="10">
    <source>
        <dbReference type="HAMAP-Rule" id="MF_00033"/>
    </source>
</evidence>
<feature type="domain" description="Glycosyltransferase family 28 N-terminal" evidence="12">
    <location>
        <begin position="10"/>
        <end position="157"/>
    </location>
</feature>
<comment type="caution">
    <text evidence="10">Lacks conserved residue(s) required for the propagation of feature annotation.</text>
</comment>
<comment type="subcellular location">
    <subcellularLocation>
        <location evidence="10">Cell membrane</location>
        <topology evidence="10">Peripheral membrane protein</topology>
        <orientation evidence="10">Cytoplasmic side</orientation>
    </subcellularLocation>
</comment>
<keyword evidence="4 10" id="KW-0808">Transferase</keyword>
<evidence type="ECO:0000259" key="13">
    <source>
        <dbReference type="Pfam" id="PF04101"/>
    </source>
</evidence>
<feature type="binding site" evidence="10">
    <location>
        <position position="181"/>
    </location>
    <ligand>
        <name>UDP-N-acetyl-alpha-D-glucosamine</name>
        <dbReference type="ChEBI" id="CHEBI:57705"/>
    </ligand>
</feature>
<reference evidence="14 15" key="1">
    <citation type="submission" date="2017-09" db="EMBL/GenBank/DDBJ databases">
        <title>Depth-based differentiation of microbial function through sediment-hosted aquifers and enrichment of novel symbionts in the deep terrestrial subsurface.</title>
        <authorList>
            <person name="Probst A.J."/>
            <person name="Ladd B."/>
            <person name="Jarett J.K."/>
            <person name="Geller-Mcgrath D.E."/>
            <person name="Sieber C.M."/>
            <person name="Emerson J.B."/>
            <person name="Anantharaman K."/>
            <person name="Thomas B.C."/>
            <person name="Malmstrom R."/>
            <person name="Stieglmeier M."/>
            <person name="Klingl A."/>
            <person name="Woyke T."/>
            <person name="Ryan C.M."/>
            <person name="Banfield J.F."/>
        </authorList>
    </citation>
    <scope>NUCLEOTIDE SEQUENCE [LARGE SCALE GENOMIC DNA]</scope>
    <source>
        <strain evidence="14">CG11_big_fil_rev_8_21_14_0_20_39_10</strain>
    </source>
</reference>
<dbReference type="InterPro" id="IPR006009">
    <property type="entry name" value="GlcNAc_MurG"/>
</dbReference>
<keyword evidence="6 10" id="KW-0573">Peptidoglycan synthesis</keyword>
<comment type="similarity">
    <text evidence="10">Belongs to the glycosyltransferase 28 family. MurG subfamily.</text>
</comment>
<keyword evidence="11" id="KW-0812">Transmembrane</keyword>
<accession>A0A2M6K901</accession>
<evidence type="ECO:0000256" key="7">
    <source>
        <dbReference type="ARBA" id="ARBA00023136"/>
    </source>
</evidence>
<keyword evidence="11" id="KW-1133">Transmembrane helix</keyword>
<dbReference type="EC" id="2.4.1.227" evidence="10"/>
<evidence type="ECO:0000313" key="14">
    <source>
        <dbReference type="EMBL" id="PIR13227.1"/>
    </source>
</evidence>
<evidence type="ECO:0000256" key="11">
    <source>
        <dbReference type="SAM" id="Phobius"/>
    </source>
</evidence>
<dbReference type="CDD" id="cd03785">
    <property type="entry name" value="GT28_MurG"/>
    <property type="match status" value="1"/>
</dbReference>
<comment type="caution">
    <text evidence="14">The sequence shown here is derived from an EMBL/GenBank/DDBJ whole genome shotgun (WGS) entry which is preliminary data.</text>
</comment>
<evidence type="ECO:0000259" key="12">
    <source>
        <dbReference type="Pfam" id="PF03033"/>
    </source>
</evidence>
<dbReference type="AlphaFoldDB" id="A0A2M6K901"/>
<dbReference type="GO" id="GO:0009252">
    <property type="term" value="P:peptidoglycan biosynthetic process"/>
    <property type="evidence" value="ECO:0007669"/>
    <property type="project" value="UniProtKB-UniRule"/>
</dbReference>
<organism evidence="14 15">
    <name type="scientific">Candidatus Falkowbacteria bacterium CG11_big_fil_rev_8_21_14_0_20_39_10</name>
    <dbReference type="NCBI Taxonomy" id="1974570"/>
    <lineage>
        <taxon>Bacteria</taxon>
        <taxon>Candidatus Falkowiibacteriota</taxon>
    </lineage>
</organism>
<evidence type="ECO:0000256" key="1">
    <source>
        <dbReference type="ARBA" id="ARBA00022475"/>
    </source>
</evidence>
<dbReference type="GO" id="GO:0071555">
    <property type="term" value="P:cell wall organization"/>
    <property type="evidence" value="ECO:0007669"/>
    <property type="project" value="UniProtKB-KW"/>
</dbReference>
<feature type="binding site" evidence="10">
    <location>
        <position position="302"/>
    </location>
    <ligand>
        <name>UDP-N-acetyl-alpha-D-glucosamine</name>
        <dbReference type="ChEBI" id="CHEBI:57705"/>
    </ligand>
</feature>
<name>A0A2M6K901_9BACT</name>
<dbReference type="GO" id="GO:0051301">
    <property type="term" value="P:cell division"/>
    <property type="evidence" value="ECO:0007669"/>
    <property type="project" value="UniProtKB-KW"/>
</dbReference>
<comment type="catalytic activity">
    <reaction evidence="10">
        <text>di-trans,octa-cis-undecaprenyl diphospho-N-acetyl-alpha-D-muramoyl-L-alanyl-D-glutamyl-meso-2,6-diaminopimeloyl-D-alanyl-D-alanine + UDP-N-acetyl-alpha-D-glucosamine = di-trans,octa-cis-undecaprenyl diphospho-[N-acetyl-alpha-D-glucosaminyl-(1-&gt;4)]-N-acetyl-alpha-D-muramoyl-L-alanyl-D-glutamyl-meso-2,6-diaminopimeloyl-D-alanyl-D-alanine + UDP + H(+)</text>
        <dbReference type="Rhea" id="RHEA:31227"/>
        <dbReference type="ChEBI" id="CHEBI:15378"/>
        <dbReference type="ChEBI" id="CHEBI:57705"/>
        <dbReference type="ChEBI" id="CHEBI:58223"/>
        <dbReference type="ChEBI" id="CHEBI:61387"/>
        <dbReference type="ChEBI" id="CHEBI:61388"/>
        <dbReference type="EC" id="2.4.1.227"/>
    </reaction>
</comment>
<evidence type="ECO:0000256" key="6">
    <source>
        <dbReference type="ARBA" id="ARBA00022984"/>
    </source>
</evidence>
<evidence type="ECO:0000313" key="15">
    <source>
        <dbReference type="Proteomes" id="UP000230869"/>
    </source>
</evidence>
<sequence length="369" mass="41356">MRYATHNKKIILTGGGTAGSVSPLLAIFEELTSLKHPFLTKEREGVRYDFLWVGTKKGIEKEMVGKAGIKFKSITSGKLRRYFSWQNFIDPFKILIGFFQSIFIVLKFKPDLVMSAGGFVSVPVVWAAWLLGVKIIIHQQDARAGLANKLMAPLADVITVTFEKSLADYGKKAVWTGNPIRQSLQITNYKLQITNFFNLKKDLPVLLVIGGGTGAMAINKLVWDSLEELTKFCQVIHICGKSKKLEVRSKNYLSFEFLEADKMAEALRLADVVVSRAGLGLLTELSYLGKPSILIPIPDSHQEDNAKIFQDKKAAVVLEQKFLTGEEFVSNIKRLMFNKQKQEEFGENIKKVIKKGANESIVKIILEIL</sequence>
<keyword evidence="3 10" id="KW-0328">Glycosyltransferase</keyword>
<dbReference type="PANTHER" id="PTHR21015:SF27">
    <property type="entry name" value="UDP-N-ACETYLGLUCOSAMINE--N-ACETYLMURAMYL-(PENTAPEPTIDE) PYROPHOSPHORYL-UNDECAPRENOL N-ACETYLGLUCOSAMINE TRANSFERASE"/>
    <property type="match status" value="1"/>
</dbReference>
<feature type="domain" description="Glycosyl transferase family 28 C-terminal" evidence="13">
    <location>
        <begin position="205"/>
        <end position="351"/>
    </location>
</feature>
<dbReference type="InterPro" id="IPR004276">
    <property type="entry name" value="GlycoTrans_28_N"/>
</dbReference>
<dbReference type="EMBL" id="PCWW01000050">
    <property type="protein sequence ID" value="PIR13227.1"/>
    <property type="molecule type" value="Genomic_DNA"/>
</dbReference>
<evidence type="ECO:0000256" key="9">
    <source>
        <dbReference type="ARBA" id="ARBA00023316"/>
    </source>
</evidence>
<dbReference type="SUPFAM" id="SSF53756">
    <property type="entry name" value="UDP-Glycosyltransferase/glycogen phosphorylase"/>
    <property type="match status" value="1"/>
</dbReference>
<keyword evidence="1 10" id="KW-1003">Cell membrane</keyword>
<evidence type="ECO:0000256" key="2">
    <source>
        <dbReference type="ARBA" id="ARBA00022618"/>
    </source>
</evidence>
<feature type="transmembrane region" description="Helical" evidence="11">
    <location>
        <begin position="88"/>
        <end position="106"/>
    </location>
</feature>
<evidence type="ECO:0000256" key="5">
    <source>
        <dbReference type="ARBA" id="ARBA00022960"/>
    </source>
</evidence>
<keyword evidence="2 10" id="KW-0132">Cell division</keyword>
<dbReference type="GO" id="GO:0050511">
    <property type="term" value="F:undecaprenyldiphospho-muramoylpentapeptide beta-N-acetylglucosaminyltransferase activity"/>
    <property type="evidence" value="ECO:0007669"/>
    <property type="project" value="UniProtKB-UniRule"/>
</dbReference>
<dbReference type="GO" id="GO:0008360">
    <property type="term" value="P:regulation of cell shape"/>
    <property type="evidence" value="ECO:0007669"/>
    <property type="project" value="UniProtKB-KW"/>
</dbReference>
<keyword evidence="7 10" id="KW-0472">Membrane</keyword>
<dbReference type="GO" id="GO:0051991">
    <property type="term" value="F:UDP-N-acetyl-D-glucosamine:N-acetylmuramoyl-L-alanyl-D-glutamyl-meso-2,6-diaminopimelyl-D-alanyl-D-alanine-diphosphoundecaprenol 4-beta-N-acetylglucosaminlytransferase activity"/>
    <property type="evidence" value="ECO:0007669"/>
    <property type="project" value="RHEA"/>
</dbReference>
<protein>
    <recommendedName>
        <fullName evidence="10">UDP-N-acetylglucosamine--N-acetylmuramyl-(pentapeptide) pyrophosphoryl-undecaprenol N-acetylglucosamine transferase</fullName>
        <ecNumber evidence="10">2.4.1.227</ecNumber>
    </recommendedName>
    <alternativeName>
        <fullName evidence="10">Undecaprenyl-PP-MurNAc-pentapeptide-UDPGlcNAc GlcNAc transferase</fullName>
    </alternativeName>
</protein>
<dbReference type="UniPathway" id="UPA00219"/>
<dbReference type="GO" id="GO:0005975">
    <property type="term" value="P:carbohydrate metabolic process"/>
    <property type="evidence" value="ECO:0007669"/>
    <property type="project" value="InterPro"/>
</dbReference>
<comment type="pathway">
    <text evidence="10">Cell wall biogenesis; peptidoglycan biosynthesis.</text>
</comment>
<keyword evidence="9 10" id="KW-0961">Cell wall biogenesis/degradation</keyword>
<dbReference type="NCBIfam" id="TIGR01133">
    <property type="entry name" value="murG"/>
    <property type="match status" value="1"/>
</dbReference>
<dbReference type="HAMAP" id="MF_00033">
    <property type="entry name" value="MurG"/>
    <property type="match status" value="1"/>
</dbReference>
<gene>
    <name evidence="10 14" type="primary">murG</name>
    <name evidence="14" type="ORF">COV49_02940</name>
</gene>
<evidence type="ECO:0000256" key="4">
    <source>
        <dbReference type="ARBA" id="ARBA00022679"/>
    </source>
</evidence>
<dbReference type="Proteomes" id="UP000230869">
    <property type="component" value="Unassembled WGS sequence"/>
</dbReference>
<dbReference type="Gene3D" id="3.40.50.2000">
    <property type="entry name" value="Glycogen Phosphorylase B"/>
    <property type="match status" value="2"/>
</dbReference>
<keyword evidence="5 10" id="KW-0133">Cell shape</keyword>
<proteinExistence type="inferred from homology"/>
<evidence type="ECO:0000256" key="8">
    <source>
        <dbReference type="ARBA" id="ARBA00023306"/>
    </source>
</evidence>
<evidence type="ECO:0000256" key="3">
    <source>
        <dbReference type="ARBA" id="ARBA00022676"/>
    </source>
</evidence>
<dbReference type="PANTHER" id="PTHR21015">
    <property type="entry name" value="UDP-N-ACETYLGLUCOSAMINE--N-ACETYLMURAMYL-(PENTAPEPTIDE) PYROPHOSPHORYL-UNDECAPRENOL N-ACETYLGLUCOSAMINE TRANSFERASE 1"/>
    <property type="match status" value="1"/>
</dbReference>
<dbReference type="GO" id="GO:0005886">
    <property type="term" value="C:plasma membrane"/>
    <property type="evidence" value="ECO:0007669"/>
    <property type="project" value="UniProtKB-SubCell"/>
</dbReference>
<feature type="transmembrane region" description="Helical" evidence="11">
    <location>
        <begin position="112"/>
        <end position="133"/>
    </location>
</feature>